<dbReference type="PANTHER" id="PTHR44360">
    <property type="entry name" value="DNAJ HOMOLOG SUBFAMILY B MEMBER 9"/>
    <property type="match status" value="1"/>
</dbReference>
<protein>
    <submittedName>
        <fullName evidence="3">Chaperone J-domain-containing protein</fullName>
    </submittedName>
</protein>
<dbReference type="PANTHER" id="PTHR44360:SF1">
    <property type="entry name" value="DNAJ HOMOLOG SUBFAMILY B MEMBER 9"/>
    <property type="match status" value="1"/>
</dbReference>
<dbReference type="Proteomes" id="UP000070444">
    <property type="component" value="Unassembled WGS sequence"/>
</dbReference>
<reference evidence="3 4" key="1">
    <citation type="journal article" date="2015" name="Genome Biol. Evol.">
        <title>Phylogenomic analyses indicate that early fungi evolved digesting cell walls of algal ancestors of land plants.</title>
        <authorList>
            <person name="Chang Y."/>
            <person name="Wang S."/>
            <person name="Sekimoto S."/>
            <person name="Aerts A.L."/>
            <person name="Choi C."/>
            <person name="Clum A."/>
            <person name="LaButti K.M."/>
            <person name="Lindquist E.A."/>
            <person name="Yee Ngan C."/>
            <person name="Ohm R.A."/>
            <person name="Salamov A.A."/>
            <person name="Grigoriev I.V."/>
            <person name="Spatafora J.W."/>
            <person name="Berbee M.L."/>
        </authorList>
    </citation>
    <scope>NUCLEOTIDE SEQUENCE [LARGE SCALE GENOMIC DNA]</scope>
    <source>
        <strain evidence="3 4">NRRL 28638</strain>
    </source>
</reference>
<dbReference type="SMART" id="SM00271">
    <property type="entry name" value="DnaJ"/>
    <property type="match status" value="1"/>
</dbReference>
<proteinExistence type="predicted"/>
<dbReference type="InterPro" id="IPR036869">
    <property type="entry name" value="J_dom_sf"/>
</dbReference>
<gene>
    <name evidence="3" type="ORF">CONCODRAFT_10982</name>
</gene>
<keyword evidence="1" id="KW-0143">Chaperone</keyword>
<evidence type="ECO:0000313" key="3">
    <source>
        <dbReference type="EMBL" id="KXN67027.1"/>
    </source>
</evidence>
<dbReference type="Gene3D" id="1.10.287.110">
    <property type="entry name" value="DnaJ domain"/>
    <property type="match status" value="1"/>
</dbReference>
<dbReference type="Pfam" id="PF00226">
    <property type="entry name" value="DnaJ"/>
    <property type="match status" value="1"/>
</dbReference>
<evidence type="ECO:0000256" key="1">
    <source>
        <dbReference type="ARBA" id="ARBA00023186"/>
    </source>
</evidence>
<feature type="domain" description="J" evidence="2">
    <location>
        <begin position="93"/>
        <end position="155"/>
    </location>
</feature>
<evidence type="ECO:0000259" key="2">
    <source>
        <dbReference type="PROSITE" id="PS50076"/>
    </source>
</evidence>
<dbReference type="GO" id="GO:0005783">
    <property type="term" value="C:endoplasmic reticulum"/>
    <property type="evidence" value="ECO:0007669"/>
    <property type="project" value="TreeGrafter"/>
</dbReference>
<dbReference type="GO" id="GO:0036503">
    <property type="term" value="P:ERAD pathway"/>
    <property type="evidence" value="ECO:0007669"/>
    <property type="project" value="TreeGrafter"/>
</dbReference>
<dbReference type="OMA" id="LETHMIM"/>
<dbReference type="CDD" id="cd06257">
    <property type="entry name" value="DnaJ"/>
    <property type="match status" value="1"/>
</dbReference>
<dbReference type="InterPro" id="IPR051948">
    <property type="entry name" value="Hsp70_co-chaperone_J-domain"/>
</dbReference>
<evidence type="ECO:0000313" key="4">
    <source>
        <dbReference type="Proteomes" id="UP000070444"/>
    </source>
</evidence>
<dbReference type="STRING" id="796925.A0A137NW90"/>
<dbReference type="GO" id="GO:0051787">
    <property type="term" value="F:misfolded protein binding"/>
    <property type="evidence" value="ECO:0007669"/>
    <property type="project" value="TreeGrafter"/>
</dbReference>
<dbReference type="OrthoDB" id="436519at2759"/>
<sequence length="328" mass="38719">MSSDNFKPPKEDVPVLTNDLTYFFIDYFVLSIFPAVITIIVQNLIYRVIYFNKTKPLRGSDTYRRHTKILFVSLYVVYTICCFITWMRIQPENHYNILNIPKNFKSTQLKKLYAKLSISLHPDKNPNDLDLYLKVKKSYETLKVDQNRYFYEVFGDKIFKDCGTKCLTFKDYITEAMQHIGTFYFGTFAYFVGCYFLGVKSGFYWKFLIISLASAIQLSFIFYYDTPLIQFIRYNLPYRMTLFQVISIMYHLVWNLCFISGYFVQLFSTNRDLNTLVKTESAKLLKLSNNVKSSQLEDLKIKFQSIQSAEDSPLVAKIVELYKIDKLK</sequence>
<dbReference type="PROSITE" id="PS50076">
    <property type="entry name" value="DNAJ_2"/>
    <property type="match status" value="1"/>
</dbReference>
<organism evidence="3 4">
    <name type="scientific">Conidiobolus coronatus (strain ATCC 28846 / CBS 209.66 / NRRL 28638)</name>
    <name type="common">Delacroixia coronata</name>
    <dbReference type="NCBI Taxonomy" id="796925"/>
    <lineage>
        <taxon>Eukaryota</taxon>
        <taxon>Fungi</taxon>
        <taxon>Fungi incertae sedis</taxon>
        <taxon>Zoopagomycota</taxon>
        <taxon>Entomophthoromycotina</taxon>
        <taxon>Entomophthoromycetes</taxon>
        <taxon>Entomophthorales</taxon>
        <taxon>Ancylistaceae</taxon>
        <taxon>Conidiobolus</taxon>
    </lineage>
</organism>
<name>A0A137NW90_CONC2</name>
<keyword evidence="4" id="KW-1185">Reference proteome</keyword>
<dbReference type="SUPFAM" id="SSF46565">
    <property type="entry name" value="Chaperone J-domain"/>
    <property type="match status" value="1"/>
</dbReference>
<dbReference type="AlphaFoldDB" id="A0A137NW90"/>
<dbReference type="PRINTS" id="PR00625">
    <property type="entry name" value="JDOMAIN"/>
</dbReference>
<dbReference type="EMBL" id="KQ964667">
    <property type="protein sequence ID" value="KXN67027.1"/>
    <property type="molecule type" value="Genomic_DNA"/>
</dbReference>
<dbReference type="InterPro" id="IPR001623">
    <property type="entry name" value="DnaJ_domain"/>
</dbReference>
<dbReference type="GO" id="GO:0051087">
    <property type="term" value="F:protein-folding chaperone binding"/>
    <property type="evidence" value="ECO:0007669"/>
    <property type="project" value="TreeGrafter"/>
</dbReference>
<accession>A0A137NW90</accession>